<organism evidence="1 2">
    <name type="scientific">Streptomyces labedae</name>
    <dbReference type="NCBI Taxonomy" id="285569"/>
    <lineage>
        <taxon>Bacteria</taxon>
        <taxon>Bacillati</taxon>
        <taxon>Actinomycetota</taxon>
        <taxon>Actinomycetes</taxon>
        <taxon>Kitasatosporales</taxon>
        <taxon>Streptomycetaceae</taxon>
        <taxon>Streptomyces</taxon>
    </lineage>
</organism>
<evidence type="ECO:0000313" key="1">
    <source>
        <dbReference type="EMBL" id="GAA3251694.1"/>
    </source>
</evidence>
<gene>
    <name evidence="1" type="ORF">GCM10010469_11390</name>
</gene>
<proteinExistence type="predicted"/>
<sequence>MVRRTEMRRGEEQLTRPDVFTPEERDRLVTAAVERIVTDER</sequence>
<dbReference type="Proteomes" id="UP001500728">
    <property type="component" value="Unassembled WGS sequence"/>
</dbReference>
<dbReference type="EMBL" id="BAAAUW010000003">
    <property type="protein sequence ID" value="GAA3251694.1"/>
    <property type="molecule type" value="Genomic_DNA"/>
</dbReference>
<protein>
    <recommendedName>
        <fullName evidence="3">TetR/AcrR family transcriptional regulator</fullName>
    </recommendedName>
</protein>
<reference evidence="2" key="1">
    <citation type="journal article" date="2019" name="Int. J. Syst. Evol. Microbiol.">
        <title>The Global Catalogue of Microorganisms (GCM) 10K type strain sequencing project: providing services to taxonomists for standard genome sequencing and annotation.</title>
        <authorList>
            <consortium name="The Broad Institute Genomics Platform"/>
            <consortium name="The Broad Institute Genome Sequencing Center for Infectious Disease"/>
            <person name="Wu L."/>
            <person name="Ma J."/>
        </authorList>
    </citation>
    <scope>NUCLEOTIDE SEQUENCE [LARGE SCALE GENOMIC DNA]</scope>
    <source>
        <strain evidence="2">JCM 9381</strain>
    </source>
</reference>
<keyword evidence="2" id="KW-1185">Reference proteome</keyword>
<comment type="caution">
    <text evidence="1">The sequence shown here is derived from an EMBL/GenBank/DDBJ whole genome shotgun (WGS) entry which is preliminary data.</text>
</comment>
<evidence type="ECO:0000313" key="2">
    <source>
        <dbReference type="Proteomes" id="UP001500728"/>
    </source>
</evidence>
<name>A0ABP6QSQ3_9ACTN</name>
<accession>A0ABP6QSQ3</accession>
<evidence type="ECO:0008006" key="3">
    <source>
        <dbReference type="Google" id="ProtNLM"/>
    </source>
</evidence>